<gene>
    <name evidence="2" type="ORF">EFB08_10025</name>
</gene>
<protein>
    <submittedName>
        <fullName evidence="2">Uncharacterized protein</fullName>
    </submittedName>
</protein>
<feature type="compositionally biased region" description="Basic and acidic residues" evidence="1">
    <location>
        <begin position="808"/>
        <end position="818"/>
    </location>
</feature>
<dbReference type="EMBL" id="RJJD01000005">
    <property type="protein sequence ID" value="RNI26815.1"/>
    <property type="molecule type" value="Genomic_DNA"/>
</dbReference>
<proteinExistence type="predicted"/>
<feature type="region of interest" description="Disordered" evidence="1">
    <location>
        <begin position="808"/>
        <end position="828"/>
    </location>
</feature>
<dbReference type="GO" id="GO:0090313">
    <property type="term" value="P:regulation of protein targeting to membrane"/>
    <property type="evidence" value="ECO:0007669"/>
    <property type="project" value="TreeGrafter"/>
</dbReference>
<dbReference type="PANTHER" id="PTHR30441:SF8">
    <property type="entry name" value="DUF748 DOMAIN-CONTAINING PROTEIN"/>
    <property type="match status" value="1"/>
</dbReference>
<dbReference type="AlphaFoldDB" id="A0A3M9MNP4"/>
<sequence length="828" mass="93362">MIFFGVAGIFFVMALAVGVLYLYQDKIIGLFVAEANQHIKTKVAVEKIEVTWWEQFPQVAIRMENVEITETVPGSKVPLARMKKVYSTFDIWDLLRGTYHLREMHLEDGTVHARVLPNGEANYLFYQSTDTVQGDKLSFELQRISLRRVQVIYQDLKRKQRFQAQAHAVSASLSMEEPILKIEASGNTRIHAISIGSNDYFRDKEVTLHSHLSLNTQKKEISIEPSEVKIGRAVYEVNGQIAHRGKTQLDLQVKGKNTDVQSILALLPPKFSRQFSKYRSSGNVYFSGGVKGEMSSRKNPQVTLSFGARNASFFHPDYREKIEQVNLEGRFTNGAQQSWQTSVLELRKIQGKLQGNPFSGEVVYRNFANPDLQVQLKAQVDVGHVLGLFPVKDIKSGSGQAQVQFAFSGNVGAFRRNPNGAGISASGEATLKQVRLQLRQHPVPLTNLTGSFLFRKNDVAVSGLKGRMGNSDFQANGTLHNVLAWLFLKNQTLRVGAEVKVGSLDLNQVLTASSGAKSLSGLGKGKVASSYAFNMPARLELDLKTSAQKVKFRRFRGRQLHGRIQLKDKVLSTPGMAVQAGGGTFSIRGRMDARRPLIKVTSVANLENIRVDSLFYVFEDFGQNFIMQRHLRGELTAQIESDTYLDHHLSPRTDLVQAQVKTILRNGQLIQFAPMQKLSLFVKRDELANLRFSEIRNNFYIRNRIVYIPEMEIKSSATRLSSMSVSGTHTFDQVMDYHVRLPLKANRRDKDERFGVVAAGPTYNPNLFLTIKGREGNFKVAYDQQRVKQKVATDLKREKKVLKEILQGKHPEKKETKTVKPSTEYFEF</sequence>
<evidence type="ECO:0000313" key="2">
    <source>
        <dbReference type="EMBL" id="RNI26815.1"/>
    </source>
</evidence>
<comment type="caution">
    <text evidence="2">The sequence shown here is derived from an EMBL/GenBank/DDBJ whole genome shotgun (WGS) entry which is preliminary data.</text>
</comment>
<evidence type="ECO:0000256" key="1">
    <source>
        <dbReference type="SAM" id="MobiDB-lite"/>
    </source>
</evidence>
<accession>A0A3M9MNP4</accession>
<reference evidence="2 3" key="1">
    <citation type="submission" date="2018-11" db="EMBL/GenBank/DDBJ databases">
        <title>Rufibacter latericius sp. nov., isolated from water in Baiyang Lake.</title>
        <authorList>
            <person name="Yang Y."/>
        </authorList>
    </citation>
    <scope>NUCLEOTIDE SEQUENCE [LARGE SCALE GENOMIC DNA]</scope>
    <source>
        <strain evidence="2 3">R-22-1c-1</strain>
    </source>
</reference>
<dbReference type="InterPro" id="IPR052894">
    <property type="entry name" value="AsmA-related"/>
</dbReference>
<dbReference type="Proteomes" id="UP000272117">
    <property type="component" value="Unassembled WGS sequence"/>
</dbReference>
<name>A0A3M9MNP4_9BACT</name>
<keyword evidence="3" id="KW-1185">Reference proteome</keyword>
<dbReference type="GO" id="GO:0005886">
    <property type="term" value="C:plasma membrane"/>
    <property type="evidence" value="ECO:0007669"/>
    <property type="project" value="TreeGrafter"/>
</dbReference>
<organism evidence="2 3">
    <name type="scientific">Rufibacter latericius</name>
    <dbReference type="NCBI Taxonomy" id="2487040"/>
    <lineage>
        <taxon>Bacteria</taxon>
        <taxon>Pseudomonadati</taxon>
        <taxon>Bacteroidota</taxon>
        <taxon>Cytophagia</taxon>
        <taxon>Cytophagales</taxon>
        <taxon>Hymenobacteraceae</taxon>
        <taxon>Rufibacter</taxon>
    </lineage>
</organism>
<dbReference type="PANTHER" id="PTHR30441">
    <property type="entry name" value="DUF748 DOMAIN-CONTAINING PROTEIN"/>
    <property type="match status" value="1"/>
</dbReference>
<evidence type="ECO:0000313" key="3">
    <source>
        <dbReference type="Proteomes" id="UP000272117"/>
    </source>
</evidence>